<keyword evidence="2" id="KW-0472">Membrane</keyword>
<evidence type="ECO:0000313" key="4">
    <source>
        <dbReference type="EMBL" id="MFB6394953.1"/>
    </source>
</evidence>
<feature type="non-terminal residue" evidence="4">
    <location>
        <position position="604"/>
    </location>
</feature>
<feature type="domain" description="Outer membrane channel protein CpnT-like N-terminal" evidence="3">
    <location>
        <begin position="38"/>
        <end position="158"/>
    </location>
</feature>
<keyword evidence="2" id="KW-0812">Transmembrane</keyword>
<organism evidence="4 5">
    <name type="scientific">Polymorphospora lycopeni</name>
    <dbReference type="NCBI Taxonomy" id="3140240"/>
    <lineage>
        <taxon>Bacteria</taxon>
        <taxon>Bacillati</taxon>
        <taxon>Actinomycetota</taxon>
        <taxon>Actinomycetes</taxon>
        <taxon>Micromonosporales</taxon>
        <taxon>Micromonosporaceae</taxon>
        <taxon>Polymorphospora</taxon>
    </lineage>
</organism>
<evidence type="ECO:0000313" key="5">
    <source>
        <dbReference type="Proteomes" id="UP001582793"/>
    </source>
</evidence>
<evidence type="ECO:0000259" key="3">
    <source>
        <dbReference type="Pfam" id="PF25547"/>
    </source>
</evidence>
<protein>
    <recommendedName>
        <fullName evidence="3">Outer membrane channel protein CpnT-like N-terminal domain-containing protein</fullName>
    </recommendedName>
</protein>
<evidence type="ECO:0000256" key="1">
    <source>
        <dbReference type="SAM" id="MobiDB-lite"/>
    </source>
</evidence>
<gene>
    <name evidence="4" type="ORF">AAFH96_17835</name>
</gene>
<name>A0ABV5CVZ8_9ACTN</name>
<dbReference type="InterPro" id="IPR057746">
    <property type="entry name" value="CpnT-like_N"/>
</dbReference>
<feature type="region of interest" description="Disordered" evidence="1">
    <location>
        <begin position="535"/>
        <end position="604"/>
    </location>
</feature>
<dbReference type="EMBL" id="JBCGDC010000048">
    <property type="protein sequence ID" value="MFB6394953.1"/>
    <property type="molecule type" value="Genomic_DNA"/>
</dbReference>
<evidence type="ECO:0000256" key="2">
    <source>
        <dbReference type="SAM" id="Phobius"/>
    </source>
</evidence>
<feature type="compositionally biased region" description="Low complexity" evidence="1">
    <location>
        <begin position="570"/>
        <end position="588"/>
    </location>
</feature>
<reference evidence="4 5" key="1">
    <citation type="submission" date="2024-04" db="EMBL/GenBank/DDBJ databases">
        <title>Polymorphospora sp. isolated from Baiyangdian Lake in Xiong'an New Area.</title>
        <authorList>
            <person name="Zhang X."/>
            <person name="Liu J."/>
        </authorList>
    </citation>
    <scope>NUCLEOTIDE SEQUENCE [LARGE SCALE GENOMIC DNA]</scope>
    <source>
        <strain evidence="4 5">2-325</strain>
    </source>
</reference>
<feature type="transmembrane region" description="Helical" evidence="2">
    <location>
        <begin position="123"/>
        <end position="144"/>
    </location>
</feature>
<keyword evidence="5" id="KW-1185">Reference proteome</keyword>
<keyword evidence="2" id="KW-1133">Transmembrane helix</keyword>
<comment type="caution">
    <text evidence="4">The sequence shown here is derived from an EMBL/GenBank/DDBJ whole genome shotgun (WGS) entry which is preliminary data.</text>
</comment>
<proteinExistence type="predicted"/>
<accession>A0ABV5CVZ8</accession>
<dbReference type="Proteomes" id="UP001582793">
    <property type="component" value="Unassembled WGS sequence"/>
</dbReference>
<sequence>MSDNDRFFAEAMDMIADLIEWIPGIDSTVGEVLIGKIPKSSAVDVYELADAWGAAAESLAESYETALHAADGILQNWAGDGAAMEFHRAWADYLQSLGQMVGTLGSMQQGVQSFGLQIELMKFMALLGLIMLIVSLIMLIVAAIPTGGLSLGGAAGAIATFRGALAAAAALVRSAISAITIRAAIRAVNLAVARAVPTVVRAVSPSVLRVTVPTFARTTLPRVVTAIPRAAATLPPLRTALTTVARQTSNTLARNMLPRHVIARTVADRMAGQWLRQATNRAVQRELQRQLGTQARILAGRGLLATRAQLVKEFEQQLLTRFGAQTVAGQTGARLAVNETFEQISRQSLNQYVAREIAEVSFTRELAKYVGARVAIGAGFMGGGNMVGQLMQIAQGTRTDLDVGQIVTGTVQGGLFGAAMFGGLPGQVVGGTTAGGLIGGGTTLLAGGSWSEVRDQALLGARDGAIEGVFNGMQTHLELAHPSGGLRIGQETLALPREVGIVDRNSGVQLRFNDKGVQFARVDADGVRVESGAIDRQGNVLDRETFTPAPPEPADGSVPAGVPQLPPADAPRGAGDAAPRPTGPADGGPRPPGPDGGPRQPATG</sequence>
<dbReference type="Pfam" id="PF25547">
    <property type="entry name" value="WXG100_2"/>
    <property type="match status" value="1"/>
</dbReference>